<proteinExistence type="predicted"/>
<dbReference type="Proteomes" id="UP001597545">
    <property type="component" value="Unassembled WGS sequence"/>
</dbReference>
<evidence type="ECO:0000313" key="1">
    <source>
        <dbReference type="EMBL" id="MFD2547670.1"/>
    </source>
</evidence>
<gene>
    <name evidence="1" type="ORF">ACFSR5_08440</name>
</gene>
<protein>
    <submittedName>
        <fullName evidence="1">Uncharacterized protein</fullName>
    </submittedName>
</protein>
<reference evidence="2" key="1">
    <citation type="journal article" date="2019" name="Int. J. Syst. Evol. Microbiol.">
        <title>The Global Catalogue of Microorganisms (GCM) 10K type strain sequencing project: providing services to taxonomists for standard genome sequencing and annotation.</title>
        <authorList>
            <consortium name="The Broad Institute Genomics Platform"/>
            <consortium name="The Broad Institute Genome Sequencing Center for Infectious Disease"/>
            <person name="Wu L."/>
            <person name="Ma J."/>
        </authorList>
    </citation>
    <scope>NUCLEOTIDE SEQUENCE [LARGE SCALE GENOMIC DNA]</scope>
    <source>
        <strain evidence="2">KCTC 42662</strain>
    </source>
</reference>
<organism evidence="1 2">
    <name type="scientific">Sphingobacterium suaedae</name>
    <dbReference type="NCBI Taxonomy" id="1686402"/>
    <lineage>
        <taxon>Bacteria</taxon>
        <taxon>Pseudomonadati</taxon>
        <taxon>Bacteroidota</taxon>
        <taxon>Sphingobacteriia</taxon>
        <taxon>Sphingobacteriales</taxon>
        <taxon>Sphingobacteriaceae</taxon>
        <taxon>Sphingobacterium</taxon>
    </lineage>
</organism>
<dbReference type="EMBL" id="JBHULR010000003">
    <property type="protein sequence ID" value="MFD2547670.1"/>
    <property type="molecule type" value="Genomic_DNA"/>
</dbReference>
<sequence length="87" mass="10108">MEFVELTHSVLRRLKKSGYTVLRSVTSVSSDDPTWVPERMDVDKLMELDSEEMRRMSVPMEEKHFLVIDDALNNIEEDNLIGQVLIV</sequence>
<keyword evidence="2" id="KW-1185">Reference proteome</keyword>
<name>A0ABW5KIH7_9SPHI</name>
<evidence type="ECO:0000313" key="2">
    <source>
        <dbReference type="Proteomes" id="UP001597545"/>
    </source>
</evidence>
<accession>A0ABW5KIH7</accession>
<comment type="caution">
    <text evidence="1">The sequence shown here is derived from an EMBL/GenBank/DDBJ whole genome shotgun (WGS) entry which is preliminary data.</text>
</comment>
<dbReference type="RefSeq" id="WP_380902648.1">
    <property type="nucleotide sequence ID" value="NZ_JBHUEG010000007.1"/>
</dbReference>